<comment type="caution">
    <text evidence="1">The sequence shown here is derived from an EMBL/GenBank/DDBJ whole genome shotgun (WGS) entry which is preliminary data.</text>
</comment>
<evidence type="ECO:0000313" key="2">
    <source>
        <dbReference type="Proteomes" id="UP000029223"/>
    </source>
</evidence>
<name>A0ABQ0JJP2_9VIBR</name>
<evidence type="ECO:0000313" key="1">
    <source>
        <dbReference type="EMBL" id="GAL28950.1"/>
    </source>
</evidence>
<protein>
    <submittedName>
        <fullName evidence="1">Uncharacterized protein</fullName>
    </submittedName>
</protein>
<keyword evidence="2" id="KW-1185">Reference proteome</keyword>
<sequence>MLQLDTNTITLNQSSDNKLNAIKAIAADLTSKGWYKMATLMAC</sequence>
<proteinExistence type="predicted"/>
<dbReference type="EMBL" id="BBMS01000054">
    <property type="protein sequence ID" value="GAL28950.1"/>
    <property type="molecule type" value="Genomic_DNA"/>
</dbReference>
<organism evidence="1 2">
    <name type="scientific">Vibrio variabilis</name>
    <dbReference type="NCBI Taxonomy" id="990271"/>
    <lineage>
        <taxon>Bacteria</taxon>
        <taxon>Pseudomonadati</taxon>
        <taxon>Pseudomonadota</taxon>
        <taxon>Gammaproteobacteria</taxon>
        <taxon>Vibrionales</taxon>
        <taxon>Vibrionaceae</taxon>
        <taxon>Vibrio</taxon>
    </lineage>
</organism>
<gene>
    <name evidence="1" type="ORF">JCM19239_1685</name>
</gene>
<accession>A0ABQ0JJP2</accession>
<reference evidence="2" key="1">
    <citation type="submission" date="2014-09" db="EMBL/GenBank/DDBJ databases">
        <title>Vibrio variabilis JCM 19239. (C206) whole genome shotgun sequence.</title>
        <authorList>
            <person name="Sawabe T."/>
            <person name="Meirelles P."/>
            <person name="Nakanishi M."/>
            <person name="Sayaka M."/>
            <person name="Hattori M."/>
            <person name="Ohkuma M."/>
        </authorList>
    </citation>
    <scope>NUCLEOTIDE SEQUENCE [LARGE SCALE GENOMIC DNA]</scope>
    <source>
        <strain evidence="2">JCM 19239</strain>
    </source>
</reference>
<dbReference type="Proteomes" id="UP000029223">
    <property type="component" value="Unassembled WGS sequence"/>
</dbReference>